<protein>
    <submittedName>
        <fullName evidence="2">Gfo/Idh/MocA family oxidoreductase</fullName>
    </submittedName>
</protein>
<dbReference type="SUPFAM" id="SSF51735">
    <property type="entry name" value="NAD(P)-binding Rossmann-fold domains"/>
    <property type="match status" value="1"/>
</dbReference>
<organism evidence="2 3">
    <name type="scientific">Paenibacillus baimaensis</name>
    <dbReference type="NCBI Taxonomy" id="2982185"/>
    <lineage>
        <taxon>Bacteria</taxon>
        <taxon>Bacillati</taxon>
        <taxon>Bacillota</taxon>
        <taxon>Bacilli</taxon>
        <taxon>Bacillales</taxon>
        <taxon>Paenibacillaceae</taxon>
        <taxon>Paenibacillus</taxon>
    </lineage>
</organism>
<proteinExistence type="predicted"/>
<dbReference type="InterPro" id="IPR000683">
    <property type="entry name" value="Gfo/Idh/MocA-like_OxRdtase_N"/>
</dbReference>
<evidence type="ECO:0000313" key="3">
    <source>
        <dbReference type="Proteomes" id="UP001652445"/>
    </source>
</evidence>
<evidence type="ECO:0000259" key="1">
    <source>
        <dbReference type="Pfam" id="PF01408"/>
    </source>
</evidence>
<dbReference type="EMBL" id="JAOQIO010000007">
    <property type="protein sequence ID" value="MCU6791426.1"/>
    <property type="molecule type" value="Genomic_DNA"/>
</dbReference>
<gene>
    <name evidence="2" type="ORF">OB236_04700</name>
</gene>
<dbReference type="Gene3D" id="3.40.50.720">
    <property type="entry name" value="NAD(P)-binding Rossmann-like Domain"/>
    <property type="match status" value="1"/>
</dbReference>
<dbReference type="InterPro" id="IPR036291">
    <property type="entry name" value="NAD(P)-bd_dom_sf"/>
</dbReference>
<reference evidence="2 3" key="1">
    <citation type="submission" date="2022-09" db="EMBL/GenBank/DDBJ databases">
        <authorList>
            <person name="Han X.L."/>
            <person name="Wang Q."/>
            <person name="Lu T."/>
        </authorList>
    </citation>
    <scope>NUCLEOTIDE SEQUENCE [LARGE SCALE GENOMIC DNA]</scope>
    <source>
        <strain evidence="2 3">WQ 127069</strain>
    </source>
</reference>
<comment type="caution">
    <text evidence="2">The sequence shown here is derived from an EMBL/GenBank/DDBJ whole genome shotgun (WGS) entry which is preliminary data.</text>
</comment>
<accession>A0ABT2UBM3</accession>
<sequence length="361" mass="40477">MGKKARFSIIGGGFRTQAFLRIAKELPERFEVSGLVVRDPDKGQFIEQEWNVHTYRTLEELLEKEQQDFVVVSVARTVCPDFLFELAERGIPALTETPPAQDVEGLLRLHELTLSGARIQVAEQYHDQPLHAARQAFVESGRLGTISEAYVSTAHDYHGMNLMRKLLGAGYGQVKIRAMRHETPLMGGPTRSGPPTEETLIQSKRELAWLEFEDGKLGVYDFCNDQYRSWVRSNLVSVRGERGEIVDQRINVLADYATPQYLDFKRINKGENGNLEGYFLQGIMAGDQWMYHNPFVGSRLNDDEIAIATCLARMAEYAAGGPSSYGLREASQDQYLGLMIQQAIASGGVVTTDVQPWAIID</sequence>
<keyword evidence="3" id="KW-1185">Reference proteome</keyword>
<dbReference type="Proteomes" id="UP001652445">
    <property type="component" value="Unassembled WGS sequence"/>
</dbReference>
<dbReference type="Pfam" id="PF01408">
    <property type="entry name" value="GFO_IDH_MocA"/>
    <property type="match status" value="1"/>
</dbReference>
<dbReference type="RefSeq" id="WP_262682985.1">
    <property type="nucleotide sequence ID" value="NZ_JAOQIO010000007.1"/>
</dbReference>
<feature type="domain" description="Gfo/Idh/MocA-like oxidoreductase N-terminal" evidence="1">
    <location>
        <begin position="6"/>
        <end position="112"/>
    </location>
</feature>
<evidence type="ECO:0000313" key="2">
    <source>
        <dbReference type="EMBL" id="MCU6791426.1"/>
    </source>
</evidence>
<name>A0ABT2UBM3_9BACL</name>